<protein>
    <recommendedName>
        <fullName evidence="17">Flavonoid 3'-monooxygenase</fullName>
    </recommendedName>
</protein>
<keyword evidence="10 13" id="KW-0408">Iron</keyword>
<dbReference type="AlphaFoldDB" id="A0A6N2AKQ5"/>
<evidence type="ECO:0008006" key="17">
    <source>
        <dbReference type="Google" id="ProtNLM"/>
    </source>
</evidence>
<keyword evidence="12 15" id="KW-0472">Membrane</keyword>
<feature type="transmembrane region" description="Helical" evidence="15">
    <location>
        <begin position="6"/>
        <end position="24"/>
    </location>
</feature>
<dbReference type="Pfam" id="PF00067">
    <property type="entry name" value="p450"/>
    <property type="match status" value="1"/>
</dbReference>
<dbReference type="GO" id="GO:0016020">
    <property type="term" value="C:membrane"/>
    <property type="evidence" value="ECO:0007669"/>
    <property type="project" value="UniProtKB-SubCell"/>
</dbReference>
<reference evidence="16" key="1">
    <citation type="submission" date="2019-05" db="EMBL/GenBank/DDBJ databases">
        <title>The de novo reference genome and transcriptome assemblies of the wild tomato species Solanum chilense.</title>
        <authorList>
            <person name="Stam R."/>
            <person name="Nosenko T."/>
            <person name="Hoerger A.C."/>
            <person name="Stephan W."/>
            <person name="Seidel M.A."/>
            <person name="Kuhn J.M.M."/>
            <person name="Haberer G."/>
            <person name="Tellier A."/>
        </authorList>
    </citation>
    <scope>NUCLEOTIDE SEQUENCE</scope>
    <source>
        <tissue evidence="16">Mature leaves</tissue>
    </source>
</reference>
<keyword evidence="6 15" id="KW-0812">Transmembrane</keyword>
<evidence type="ECO:0000256" key="11">
    <source>
        <dbReference type="ARBA" id="ARBA00023033"/>
    </source>
</evidence>
<evidence type="ECO:0000256" key="4">
    <source>
        <dbReference type="ARBA" id="ARBA00010617"/>
    </source>
</evidence>
<keyword evidence="8 15" id="KW-1133">Transmembrane helix</keyword>
<gene>
    <name evidence="16" type="ORF">EJD97_007026</name>
</gene>
<comment type="similarity">
    <text evidence="4 14">Belongs to the cytochrome P450 family.</text>
</comment>
<dbReference type="PANTHER" id="PTHR47944:SF5">
    <property type="entry name" value="CYTOCHROME P450 71A1-LIKE"/>
    <property type="match status" value="1"/>
</dbReference>
<evidence type="ECO:0000256" key="7">
    <source>
        <dbReference type="ARBA" id="ARBA00022723"/>
    </source>
</evidence>
<dbReference type="InterPro" id="IPR036396">
    <property type="entry name" value="Cyt_P450_sf"/>
</dbReference>
<evidence type="ECO:0000256" key="10">
    <source>
        <dbReference type="ARBA" id="ARBA00023004"/>
    </source>
</evidence>
<keyword evidence="9 14" id="KW-0560">Oxidoreductase</keyword>
<evidence type="ECO:0000256" key="13">
    <source>
        <dbReference type="PIRSR" id="PIRSR602401-1"/>
    </source>
</evidence>
<dbReference type="SUPFAM" id="SSF48264">
    <property type="entry name" value="Cytochrome P450"/>
    <property type="match status" value="1"/>
</dbReference>
<evidence type="ECO:0000256" key="8">
    <source>
        <dbReference type="ARBA" id="ARBA00022989"/>
    </source>
</evidence>
<comment type="subcellular location">
    <subcellularLocation>
        <location evidence="2">Membrane</location>
        <topology evidence="2">Single-pass membrane protein</topology>
    </subcellularLocation>
</comment>
<dbReference type="PRINTS" id="PR00385">
    <property type="entry name" value="P450"/>
</dbReference>
<dbReference type="Gene3D" id="1.10.630.10">
    <property type="entry name" value="Cytochrome P450"/>
    <property type="match status" value="1"/>
</dbReference>
<name>A0A6N2AKQ5_SOLCI</name>
<dbReference type="PROSITE" id="PS00086">
    <property type="entry name" value="CYTOCHROME_P450"/>
    <property type="match status" value="1"/>
</dbReference>
<evidence type="ECO:0000256" key="15">
    <source>
        <dbReference type="SAM" id="Phobius"/>
    </source>
</evidence>
<accession>A0A6N2AKQ5</accession>
<dbReference type="InterPro" id="IPR002401">
    <property type="entry name" value="Cyt_P450_E_grp-I"/>
</dbReference>
<dbReference type="EMBL" id="RXGB01020218">
    <property type="protein sequence ID" value="TMW82024.1"/>
    <property type="molecule type" value="Genomic_DNA"/>
</dbReference>
<dbReference type="FunFam" id="1.10.630.10:FF:000097">
    <property type="entry name" value="Cytochrome P-450 19"/>
    <property type="match status" value="1"/>
</dbReference>
<evidence type="ECO:0000256" key="12">
    <source>
        <dbReference type="ARBA" id="ARBA00023136"/>
    </source>
</evidence>
<sequence>MENYSWVVLAITCLVTLLVLLKLFHHHKQNLPPGPKPWPIIGNLHLLGSVPHKSLHKLTITYGDLMLLKFGTRNVLIVSSPEMAREFLKTNDANWASRPQLAAGKYTAYNYHDMTWAPYGPFWKQARRIYLNHIFNSKCLDSFEYIRVEEMQNLIARLFDLSMLGKPILLRQHLTRYTLTSICRTVLGGKYFSESNGGNNNEKSIISLEKLQDMLDKWFLLNGVINIGDWIPWLGFLDLQGYVKEMKELHKNLDKFNNFVLDDHKAKRDQGDKNFVARDMVDVLLQQVEDPNLHLKLNTDSVKGLMQDLLAGGTDTSATTIEWAFHELIKQPNMIKKAQKELDRVIGDGRWVQERDFTQLTYIESIIKETLRLHPVSTMLPPRTSLGDSHIAGYDIPKGTILMVNTWSIGRNSRHWESPEEFIPERFEGKDIDVTGQHFALLPFGAGRRKCPGYSLGIRIIRTTLANLLHGFDWQLPHDINSQDISMDEIYGLTTHPKLALHLIMVPRLPRHLYK</sequence>
<evidence type="ECO:0000256" key="6">
    <source>
        <dbReference type="ARBA" id="ARBA00022692"/>
    </source>
</evidence>
<dbReference type="GO" id="GO:0020037">
    <property type="term" value="F:heme binding"/>
    <property type="evidence" value="ECO:0007669"/>
    <property type="project" value="InterPro"/>
</dbReference>
<evidence type="ECO:0000256" key="1">
    <source>
        <dbReference type="ARBA" id="ARBA00001971"/>
    </source>
</evidence>
<evidence type="ECO:0000256" key="9">
    <source>
        <dbReference type="ARBA" id="ARBA00023002"/>
    </source>
</evidence>
<evidence type="ECO:0000256" key="5">
    <source>
        <dbReference type="ARBA" id="ARBA00022617"/>
    </source>
</evidence>
<dbReference type="CDD" id="cd20618">
    <property type="entry name" value="CYP71_clan"/>
    <property type="match status" value="1"/>
</dbReference>
<feature type="binding site" description="axial binding residue" evidence="13">
    <location>
        <position position="451"/>
    </location>
    <ligand>
        <name>heme</name>
        <dbReference type="ChEBI" id="CHEBI:30413"/>
    </ligand>
    <ligandPart>
        <name>Fe</name>
        <dbReference type="ChEBI" id="CHEBI:18248"/>
    </ligandPart>
</feature>
<comment type="caution">
    <text evidence="16">The sequence shown here is derived from an EMBL/GenBank/DDBJ whole genome shotgun (WGS) entry which is preliminary data.</text>
</comment>
<evidence type="ECO:0000256" key="14">
    <source>
        <dbReference type="RuleBase" id="RU000461"/>
    </source>
</evidence>
<keyword evidence="11 14" id="KW-0503">Monooxygenase</keyword>
<dbReference type="PRINTS" id="PR00463">
    <property type="entry name" value="EP450I"/>
</dbReference>
<keyword evidence="7 13" id="KW-0479">Metal-binding</keyword>
<evidence type="ECO:0000313" key="16">
    <source>
        <dbReference type="EMBL" id="TMW82024.1"/>
    </source>
</evidence>
<dbReference type="PANTHER" id="PTHR47944">
    <property type="entry name" value="CYTOCHROME P450 98A9"/>
    <property type="match status" value="1"/>
</dbReference>
<dbReference type="GO" id="GO:0004497">
    <property type="term" value="F:monooxygenase activity"/>
    <property type="evidence" value="ECO:0007669"/>
    <property type="project" value="UniProtKB-KW"/>
</dbReference>
<dbReference type="GO" id="GO:0005506">
    <property type="term" value="F:iron ion binding"/>
    <property type="evidence" value="ECO:0007669"/>
    <property type="project" value="InterPro"/>
</dbReference>
<dbReference type="InterPro" id="IPR001128">
    <property type="entry name" value="Cyt_P450"/>
</dbReference>
<dbReference type="GO" id="GO:0016705">
    <property type="term" value="F:oxidoreductase activity, acting on paired donors, with incorporation or reduction of molecular oxygen"/>
    <property type="evidence" value="ECO:0007669"/>
    <property type="project" value="InterPro"/>
</dbReference>
<evidence type="ECO:0000256" key="2">
    <source>
        <dbReference type="ARBA" id="ARBA00004167"/>
    </source>
</evidence>
<keyword evidence="5 13" id="KW-0349">Heme</keyword>
<dbReference type="InterPro" id="IPR017972">
    <property type="entry name" value="Cyt_P450_CS"/>
</dbReference>
<comment type="cofactor">
    <cofactor evidence="1 13">
        <name>heme</name>
        <dbReference type="ChEBI" id="CHEBI:30413"/>
    </cofactor>
</comment>
<proteinExistence type="inferred from homology"/>
<evidence type="ECO:0000256" key="3">
    <source>
        <dbReference type="ARBA" id="ARBA00004913"/>
    </source>
</evidence>
<organism evidence="16">
    <name type="scientific">Solanum chilense</name>
    <name type="common">Tomato</name>
    <name type="synonym">Lycopersicon chilense</name>
    <dbReference type="NCBI Taxonomy" id="4083"/>
    <lineage>
        <taxon>Eukaryota</taxon>
        <taxon>Viridiplantae</taxon>
        <taxon>Streptophyta</taxon>
        <taxon>Embryophyta</taxon>
        <taxon>Tracheophyta</taxon>
        <taxon>Spermatophyta</taxon>
        <taxon>Magnoliopsida</taxon>
        <taxon>eudicotyledons</taxon>
        <taxon>Gunneridae</taxon>
        <taxon>Pentapetalae</taxon>
        <taxon>asterids</taxon>
        <taxon>lamiids</taxon>
        <taxon>Solanales</taxon>
        <taxon>Solanaceae</taxon>
        <taxon>Solanoideae</taxon>
        <taxon>Solaneae</taxon>
        <taxon>Solanum</taxon>
        <taxon>Solanum subgen. Lycopersicon</taxon>
    </lineage>
</organism>
<comment type="pathway">
    <text evidence="3">Alkaloid biosynthesis.</text>
</comment>